<dbReference type="InterPro" id="IPR003593">
    <property type="entry name" value="AAA+_ATPase"/>
</dbReference>
<dbReference type="PROSITE" id="PS50051">
    <property type="entry name" value="MCM_2"/>
    <property type="match status" value="1"/>
</dbReference>
<dbReference type="RefSeq" id="WP_206292208.1">
    <property type="nucleotide sequence ID" value="NZ_CP063458.1"/>
</dbReference>
<sequence>MLSRIHSFILVGVDAQVCEVEVDVLHQGTEKNTIVGLAQLAVKESLERVDRAVKNSGYAVSRGMMINLAPADVKKEGPALDLPIAIGLMRGLNFIQTERHKEYLVAGELALDGRLRKIKGGLSMALLARDKGFKGVILPEENKREAAVVEGVEVIPVGTLAQAVGFLNELLDIEPYELDGEAYAASQQSSDLDFAEVRGQEAVKRAITIAAAGGHNILMIGPPGTGKSMLAARIPGILPPLGRAESLETTRIYSAMGLLPDGVALLDRRPVRTPHHSATAQALIGGGSIPRPGEVSLAHHGILFLDELPEFPRPVLETMRQPMESGEVTIARVHGSVKFPARFMLVAAMNPTESGYAPTDTRARDKYLAKLSGPLLDRIDIHVEVPAVPYRELTGKHAGTSSGQMREQVMRARAIQTQRFGEGPICNARMDSKLLRAHCELGETSLMLMKQAMDELGLSARAYDKVRRVARTIADMDGVQHINENHIAEAVQYRLLDRKF</sequence>
<keyword evidence="2" id="KW-0547">Nucleotide-binding</keyword>
<evidence type="ECO:0000256" key="2">
    <source>
        <dbReference type="ARBA" id="ARBA00022741"/>
    </source>
</evidence>
<dbReference type="InterPro" id="IPR001208">
    <property type="entry name" value="MCM_dom"/>
</dbReference>
<evidence type="ECO:0000259" key="4">
    <source>
        <dbReference type="PROSITE" id="PS50051"/>
    </source>
</evidence>
<dbReference type="EMBL" id="CP063458">
    <property type="protein sequence ID" value="QOV89184.1"/>
    <property type="molecule type" value="Genomic_DNA"/>
</dbReference>
<dbReference type="Gene3D" id="3.30.230.10">
    <property type="match status" value="1"/>
</dbReference>
<dbReference type="Pfam" id="PF13335">
    <property type="entry name" value="Mg_chelatase_C"/>
    <property type="match status" value="1"/>
</dbReference>
<dbReference type="SUPFAM" id="SSF52540">
    <property type="entry name" value="P-loop containing nucleoside triphosphate hydrolases"/>
    <property type="match status" value="1"/>
</dbReference>
<dbReference type="PRINTS" id="PR01657">
    <property type="entry name" value="MCMFAMILY"/>
</dbReference>
<dbReference type="KEGG" id="hbs:IPV69_23705"/>
<protein>
    <submittedName>
        <fullName evidence="5">YifB family Mg chelatase-like AAA ATPase</fullName>
    </submittedName>
</protein>
<dbReference type="GO" id="GO:0003677">
    <property type="term" value="F:DNA binding"/>
    <property type="evidence" value="ECO:0007669"/>
    <property type="project" value="InterPro"/>
</dbReference>
<reference evidence="5 6" key="1">
    <citation type="submission" date="2020-10" db="EMBL/GenBank/DDBJ databases">
        <title>Wide distribution of Phycisphaera-like planctomycetes from WD2101 soil group in peatlands and genome analysis of the first cultivated representative.</title>
        <authorList>
            <person name="Dedysh S.N."/>
            <person name="Beletsky A.V."/>
            <person name="Ivanova A."/>
            <person name="Kulichevskaya I.S."/>
            <person name="Suzina N.E."/>
            <person name="Philippov D.A."/>
            <person name="Rakitin A.L."/>
            <person name="Mardanov A.V."/>
            <person name="Ravin N.V."/>
        </authorList>
    </citation>
    <scope>NUCLEOTIDE SEQUENCE [LARGE SCALE GENOMIC DNA]</scope>
    <source>
        <strain evidence="5 6">M1803</strain>
    </source>
</reference>
<evidence type="ECO:0000313" key="5">
    <source>
        <dbReference type="EMBL" id="QOV89184.1"/>
    </source>
</evidence>
<dbReference type="SUPFAM" id="SSF54211">
    <property type="entry name" value="Ribosomal protein S5 domain 2-like"/>
    <property type="match status" value="1"/>
</dbReference>
<dbReference type="InterPro" id="IPR045006">
    <property type="entry name" value="CHLI-like"/>
</dbReference>
<comment type="similarity">
    <text evidence="1">Belongs to the Mg-chelatase subunits D/I family. ComM subfamily.</text>
</comment>
<dbReference type="PANTHER" id="PTHR32039:SF7">
    <property type="entry name" value="COMPETENCE PROTEIN COMM"/>
    <property type="match status" value="1"/>
</dbReference>
<dbReference type="PANTHER" id="PTHR32039">
    <property type="entry name" value="MAGNESIUM-CHELATASE SUBUNIT CHLI"/>
    <property type="match status" value="1"/>
</dbReference>
<dbReference type="InterPro" id="IPR020568">
    <property type="entry name" value="Ribosomal_Su5_D2-typ_SF"/>
</dbReference>
<dbReference type="NCBIfam" id="TIGR00368">
    <property type="entry name" value="YifB family Mg chelatase-like AAA ATPase"/>
    <property type="match status" value="1"/>
</dbReference>
<dbReference type="GO" id="GO:0005524">
    <property type="term" value="F:ATP binding"/>
    <property type="evidence" value="ECO:0007669"/>
    <property type="project" value="UniProtKB-KW"/>
</dbReference>
<evidence type="ECO:0000313" key="6">
    <source>
        <dbReference type="Proteomes" id="UP000593765"/>
    </source>
</evidence>
<dbReference type="SMART" id="SM00382">
    <property type="entry name" value="AAA"/>
    <property type="match status" value="1"/>
</dbReference>
<proteinExistence type="inferred from homology"/>
<dbReference type="InterPro" id="IPR000523">
    <property type="entry name" value="Mg_chelatse_chII-like_cat_dom"/>
</dbReference>
<organism evidence="5 6">
    <name type="scientific">Humisphaera borealis</name>
    <dbReference type="NCBI Taxonomy" id="2807512"/>
    <lineage>
        <taxon>Bacteria</taxon>
        <taxon>Pseudomonadati</taxon>
        <taxon>Planctomycetota</taxon>
        <taxon>Phycisphaerae</taxon>
        <taxon>Tepidisphaerales</taxon>
        <taxon>Tepidisphaeraceae</taxon>
        <taxon>Humisphaera</taxon>
    </lineage>
</organism>
<dbReference type="Pfam" id="PF01078">
    <property type="entry name" value="Mg_chelatase"/>
    <property type="match status" value="1"/>
</dbReference>
<dbReference type="Pfam" id="PF13541">
    <property type="entry name" value="ChlI"/>
    <property type="match status" value="1"/>
</dbReference>
<dbReference type="Proteomes" id="UP000593765">
    <property type="component" value="Chromosome"/>
</dbReference>
<evidence type="ECO:0000256" key="1">
    <source>
        <dbReference type="ARBA" id="ARBA00006354"/>
    </source>
</evidence>
<dbReference type="InterPro" id="IPR025158">
    <property type="entry name" value="Mg_chelat-rel_C"/>
</dbReference>
<dbReference type="InterPro" id="IPR004482">
    <property type="entry name" value="Mg_chelat-rel"/>
</dbReference>
<gene>
    <name evidence="5" type="ORF">IPV69_23705</name>
</gene>
<evidence type="ECO:0000256" key="3">
    <source>
        <dbReference type="ARBA" id="ARBA00022840"/>
    </source>
</evidence>
<name>A0A7M2WV40_9BACT</name>
<dbReference type="InterPro" id="IPR027417">
    <property type="entry name" value="P-loop_NTPase"/>
</dbReference>
<dbReference type="InterPro" id="IPR014721">
    <property type="entry name" value="Ribsml_uS5_D2-typ_fold_subgr"/>
</dbReference>
<keyword evidence="3" id="KW-0067">ATP-binding</keyword>
<keyword evidence="6" id="KW-1185">Reference proteome</keyword>
<accession>A0A7M2WV40</accession>
<dbReference type="AlphaFoldDB" id="A0A7M2WV40"/>
<feature type="domain" description="MCM C-terminal AAA(+) ATPase" evidence="4">
    <location>
        <begin position="196"/>
        <end position="381"/>
    </location>
</feature>
<dbReference type="Gene3D" id="3.40.50.300">
    <property type="entry name" value="P-loop containing nucleotide triphosphate hydrolases"/>
    <property type="match status" value="1"/>
</dbReference>